<organism evidence="1 2">
    <name type="scientific">Desulfonema limicola</name>
    <dbReference type="NCBI Taxonomy" id="45656"/>
    <lineage>
        <taxon>Bacteria</taxon>
        <taxon>Pseudomonadati</taxon>
        <taxon>Thermodesulfobacteriota</taxon>
        <taxon>Desulfobacteria</taxon>
        <taxon>Desulfobacterales</taxon>
        <taxon>Desulfococcaceae</taxon>
        <taxon>Desulfonema</taxon>
    </lineage>
</organism>
<accession>A0A975BBE1</accession>
<dbReference type="AlphaFoldDB" id="A0A975BBE1"/>
<dbReference type="Proteomes" id="UP000663720">
    <property type="component" value="Chromosome"/>
</dbReference>
<gene>
    <name evidence="1" type="ORF">dnl_44800</name>
</gene>
<sequence length="214" mass="24169">MEKIWIIGIGRFGLIAVDRLSKKYKNAHFVLADSENKKFELIQYSNCSLEQTDGVKFLFEHLKQDNAPDWIIPALPVHLAAQWCLCSIGSDYIGRIDIPHEIDSSLPNPMRGPGGDIYVTHASFLCPDNCSEPEDICTVTKQKRKQNMFELLEKIELHRFYSLVIQSHQLAPGVGGFKPAQLFDLKNKIEQIQGKMLISTACRCHGVITGVEKK</sequence>
<keyword evidence="2" id="KW-1185">Reference proteome</keyword>
<evidence type="ECO:0000313" key="2">
    <source>
        <dbReference type="Proteomes" id="UP000663720"/>
    </source>
</evidence>
<dbReference type="RefSeq" id="WP_207688076.1">
    <property type="nucleotide sequence ID" value="NZ_CP061799.1"/>
</dbReference>
<reference evidence="1" key="1">
    <citation type="journal article" date="2021" name="Microb. Physiol.">
        <title>Proteogenomic Insights into the Physiology of Marine, Sulfate-Reducing, Filamentous Desulfonema limicola and Desulfonema magnum.</title>
        <authorList>
            <person name="Schnaars V."/>
            <person name="Wohlbrand L."/>
            <person name="Scheve S."/>
            <person name="Hinrichs C."/>
            <person name="Reinhardt R."/>
            <person name="Rabus R."/>
        </authorList>
    </citation>
    <scope>NUCLEOTIDE SEQUENCE</scope>
    <source>
        <strain evidence="1">5ac10</strain>
    </source>
</reference>
<name>A0A975BBE1_9BACT</name>
<evidence type="ECO:0000313" key="1">
    <source>
        <dbReference type="EMBL" id="QTA82115.1"/>
    </source>
</evidence>
<evidence type="ECO:0008006" key="3">
    <source>
        <dbReference type="Google" id="ProtNLM"/>
    </source>
</evidence>
<proteinExistence type="predicted"/>
<protein>
    <recommendedName>
        <fullName evidence="3">RCK N-terminal domain-containing protein</fullName>
    </recommendedName>
</protein>
<dbReference type="KEGG" id="dli:dnl_44800"/>
<dbReference type="EMBL" id="CP061799">
    <property type="protein sequence ID" value="QTA82115.1"/>
    <property type="molecule type" value="Genomic_DNA"/>
</dbReference>